<comment type="subcellular location">
    <subcellularLocation>
        <location evidence="1 9">Cell membrane</location>
        <topology evidence="1 9">Multi-pass membrane protein</topology>
    </subcellularLocation>
</comment>
<dbReference type="EMBL" id="CP007586">
    <property type="protein sequence ID" value="AHY16305.1"/>
    <property type="molecule type" value="Genomic_DNA"/>
</dbReference>
<feature type="transmembrane region" description="Helical" evidence="9">
    <location>
        <begin position="7"/>
        <end position="26"/>
    </location>
</feature>
<dbReference type="NCBIfam" id="TIGR00796">
    <property type="entry name" value="livcs"/>
    <property type="match status" value="1"/>
</dbReference>
<dbReference type="GO" id="GO:0015820">
    <property type="term" value="P:L-leucine transport"/>
    <property type="evidence" value="ECO:0007669"/>
    <property type="project" value="TreeGrafter"/>
</dbReference>
<dbReference type="PANTHER" id="PTHR30588">
    <property type="entry name" value="BRANCHED-CHAIN AMINO ACID TRANSPORT SYSTEM 2 CARRIER PROTEIN"/>
    <property type="match status" value="1"/>
</dbReference>
<dbReference type="Proteomes" id="UP000269148">
    <property type="component" value="Unassembled WGS sequence"/>
</dbReference>
<feature type="transmembrane region" description="Helical" evidence="9">
    <location>
        <begin position="352"/>
        <end position="375"/>
    </location>
</feature>
<evidence type="ECO:0000256" key="1">
    <source>
        <dbReference type="ARBA" id="ARBA00004651"/>
    </source>
</evidence>
<dbReference type="GO" id="GO:0005304">
    <property type="term" value="F:L-valine transmembrane transporter activity"/>
    <property type="evidence" value="ECO:0007669"/>
    <property type="project" value="TreeGrafter"/>
</dbReference>
<feature type="transmembrane region" description="Helical" evidence="9">
    <location>
        <begin position="189"/>
        <end position="214"/>
    </location>
</feature>
<dbReference type="InterPro" id="IPR004685">
    <property type="entry name" value="Brnchd-chn_aa_trnsp_Livcs"/>
</dbReference>
<dbReference type="GO" id="GO:0005886">
    <property type="term" value="C:plasma membrane"/>
    <property type="evidence" value="ECO:0007669"/>
    <property type="project" value="UniProtKB-SubCell"/>
</dbReference>
<feature type="transmembrane region" description="Helical" evidence="9">
    <location>
        <begin position="293"/>
        <end position="316"/>
    </location>
</feature>
<evidence type="ECO:0000256" key="7">
    <source>
        <dbReference type="ARBA" id="ARBA00022989"/>
    </source>
</evidence>
<dbReference type="KEGG" id="sio:DW64_07530"/>
<evidence type="ECO:0000313" key="13">
    <source>
        <dbReference type="Proteomes" id="UP000269148"/>
    </source>
</evidence>
<evidence type="ECO:0000313" key="10">
    <source>
        <dbReference type="EMBL" id="AHY16305.1"/>
    </source>
</evidence>
<evidence type="ECO:0000256" key="2">
    <source>
        <dbReference type="ARBA" id="ARBA00008540"/>
    </source>
</evidence>
<reference evidence="10 12" key="1">
    <citation type="journal article" date="2014" name="Genome Announc.">
        <title>Complete Genome Sequence of a Virulent Strain, Streptococcus iniae ISET0901, Isolated from Diseased Tilapia.</title>
        <authorList>
            <person name="Pridgeon J.W."/>
            <person name="Zhang D."/>
            <person name="Zhang L."/>
        </authorList>
    </citation>
    <scope>NUCLEOTIDE SEQUENCE [LARGE SCALE GENOMIC DNA]</scope>
    <source>
        <strain evidence="10 12">ISET0901</strain>
    </source>
</reference>
<feature type="transmembrane region" description="Helical" evidence="9">
    <location>
        <begin position="80"/>
        <end position="97"/>
    </location>
</feature>
<evidence type="ECO:0000256" key="9">
    <source>
        <dbReference type="RuleBase" id="RU362122"/>
    </source>
</evidence>
<comment type="similarity">
    <text evidence="2 9">Belongs to the branched chain amino acid transporter family.</text>
</comment>
<dbReference type="RefSeq" id="WP_003101684.1">
    <property type="nucleotide sequence ID" value="NZ_CP010783.1"/>
</dbReference>
<keyword evidence="4" id="KW-1003">Cell membrane</keyword>
<accession>A0A3L8GD77</accession>
<keyword evidence="6 9" id="KW-0029">Amino-acid transport</keyword>
<evidence type="ECO:0000256" key="5">
    <source>
        <dbReference type="ARBA" id="ARBA00022692"/>
    </source>
</evidence>
<dbReference type="Proteomes" id="UP000025245">
    <property type="component" value="Chromosome"/>
</dbReference>
<feature type="transmembrane region" description="Helical" evidence="9">
    <location>
        <begin position="429"/>
        <end position="449"/>
    </location>
</feature>
<proteinExistence type="inferred from homology"/>
<evidence type="ECO:0000256" key="4">
    <source>
        <dbReference type="ARBA" id="ARBA00022475"/>
    </source>
</evidence>
<protein>
    <recommendedName>
        <fullName evidence="9">Branched-chain amino acid transport system carrier protein</fullName>
    </recommendedName>
</protein>
<dbReference type="GO" id="GO:0015190">
    <property type="term" value="F:L-leucine transmembrane transporter activity"/>
    <property type="evidence" value="ECO:0007669"/>
    <property type="project" value="TreeGrafter"/>
</dbReference>
<dbReference type="AlphaFoldDB" id="A0A3L8GD77"/>
<dbReference type="OrthoDB" id="9783920at2"/>
<dbReference type="KEGG" id="siq:DQ08_07545"/>
<sequence>MKEKNRYIVIGFMLFALFFGAANLIYPAFLGLYSGKNLLWSILGFCLTGVSLPLLGVIAISTSGAEDVNELARPISKGYALAYSAVLYLSIGPFFAIPRTGATSYAVGIAPILGNHFEIKALYAILFFGLSYFLAIRPSKLAENIGKFLTPTLLLVIGLLIIVSYIHPAGDLGSAYNSGEGINNAFKDFPFMAGLIQGYGTMDALGSLVFSILVIEATKQFGATTKKEINKTTLISGLIAILLLAFVYIFIGRIGATSQSLFTFSNGLFTWNNDPVNGGQLLSHASYFYLGRLGQTCLAIVIFLACLTTSTGLITASADFFHKLIPKVSHIMWASMFTLVSAFFYFGGLDVIIKWSAPVLFLLYPLTIALIALVLGQKCYNNHHSVYKSTIILTAIPAVYDALSTLSMMTKLFVLPHFLDHFFKDLVPLGQFSLGWISFAIMGFLIGLIRLKLKK</sequence>
<keyword evidence="5 9" id="KW-0812">Transmembrane</keyword>
<feature type="transmembrane region" description="Helical" evidence="9">
    <location>
        <begin position="234"/>
        <end position="256"/>
    </location>
</feature>
<feature type="transmembrane region" description="Helical" evidence="9">
    <location>
        <begin position="328"/>
        <end position="346"/>
    </location>
</feature>
<dbReference type="Pfam" id="PF05525">
    <property type="entry name" value="Branch_AA_trans"/>
    <property type="match status" value="1"/>
</dbReference>
<dbReference type="GO" id="GO:0015188">
    <property type="term" value="F:L-isoleucine transmembrane transporter activity"/>
    <property type="evidence" value="ECO:0007669"/>
    <property type="project" value="TreeGrafter"/>
</dbReference>
<keyword evidence="8 9" id="KW-0472">Membrane</keyword>
<organism evidence="11 13">
    <name type="scientific">Streptococcus iniae</name>
    <name type="common">Streptococcus shiloi</name>
    <dbReference type="NCBI Taxonomy" id="1346"/>
    <lineage>
        <taxon>Bacteria</taxon>
        <taxon>Bacillati</taxon>
        <taxon>Bacillota</taxon>
        <taxon>Bacilli</taxon>
        <taxon>Lactobacillales</taxon>
        <taxon>Streptococcaceae</taxon>
        <taxon>Streptococcus</taxon>
    </lineage>
</organism>
<dbReference type="PANTHER" id="PTHR30588:SF0">
    <property type="entry name" value="BRANCHED-CHAIN AMINO ACID PERMEASE BRNQ"/>
    <property type="match status" value="1"/>
</dbReference>
<dbReference type="KEGG" id="siz:SI82_07665"/>
<gene>
    <name evidence="11" type="primary">brnQ</name>
    <name evidence="11" type="ORF">DIY07_07710</name>
    <name evidence="10" type="ORF">DQ08_07545</name>
</gene>
<reference evidence="11 13" key="2">
    <citation type="submission" date="2018-06" db="EMBL/GenBank/DDBJ databases">
        <title>Mutators as drivers of adaptation in pathogenic bacteria and a risk factor for host jumps and vaccine escape.</title>
        <authorList>
            <person name="Barnes A.C."/>
            <person name="Silayeva O."/>
        </authorList>
    </citation>
    <scope>NUCLEOTIDE SEQUENCE [LARGE SCALE GENOMIC DNA]</scope>
    <source>
        <strain evidence="11 13">QMA0445</strain>
    </source>
</reference>
<feature type="transmembrane region" description="Helical" evidence="9">
    <location>
        <begin position="117"/>
        <end position="136"/>
    </location>
</feature>
<keyword evidence="12" id="KW-1185">Reference proteome</keyword>
<keyword evidence="3 9" id="KW-0813">Transport</keyword>
<dbReference type="GO" id="GO:0015818">
    <property type="term" value="P:isoleucine transport"/>
    <property type="evidence" value="ECO:0007669"/>
    <property type="project" value="TreeGrafter"/>
</dbReference>
<evidence type="ECO:0000313" key="12">
    <source>
        <dbReference type="Proteomes" id="UP000025245"/>
    </source>
</evidence>
<feature type="transmembrane region" description="Helical" evidence="9">
    <location>
        <begin position="148"/>
        <end position="169"/>
    </location>
</feature>
<dbReference type="GeneID" id="35765378"/>
<keyword evidence="7 9" id="KW-1133">Transmembrane helix</keyword>
<evidence type="ECO:0000256" key="3">
    <source>
        <dbReference type="ARBA" id="ARBA00022448"/>
    </source>
</evidence>
<dbReference type="EMBL" id="QLQD01000068">
    <property type="protein sequence ID" value="RLU55812.1"/>
    <property type="molecule type" value="Genomic_DNA"/>
</dbReference>
<evidence type="ECO:0000256" key="6">
    <source>
        <dbReference type="ARBA" id="ARBA00022970"/>
    </source>
</evidence>
<comment type="function">
    <text evidence="9">Component of the transport system for branched-chain amino acids.</text>
</comment>
<evidence type="ECO:0000313" key="11">
    <source>
        <dbReference type="EMBL" id="RLU55812.1"/>
    </source>
</evidence>
<feature type="transmembrane region" description="Helical" evidence="9">
    <location>
        <begin position="38"/>
        <end position="60"/>
    </location>
</feature>
<name>A0A3L8GD77_STRIN</name>
<evidence type="ECO:0000256" key="8">
    <source>
        <dbReference type="ARBA" id="ARBA00023136"/>
    </source>
</evidence>
<feature type="transmembrane region" description="Helical" evidence="9">
    <location>
        <begin position="387"/>
        <end position="409"/>
    </location>
</feature>